<sequence length="159" mass="18205">MNSEEVNYLIWRYLQESGFEHTTFTFQHESSAHLADTSWANEVSAGALINVLQKGLQYMENGYMKRCLIPFSLIGRHLCENGGTVQETSKSSDLHNKYEKQPLYGISEDENRGIEQKKNQTQAELNESEDLKETKGLHESFEIEQMKSTEQLGSFMSSN</sequence>
<organism evidence="1 2">
    <name type="scientific">Pneumocystis oryctolagi</name>
    <dbReference type="NCBI Taxonomy" id="42067"/>
    <lineage>
        <taxon>Eukaryota</taxon>
        <taxon>Fungi</taxon>
        <taxon>Dikarya</taxon>
        <taxon>Ascomycota</taxon>
        <taxon>Taphrinomycotina</taxon>
        <taxon>Pneumocystomycetes</taxon>
        <taxon>Pneumocystaceae</taxon>
        <taxon>Pneumocystis</taxon>
    </lineage>
</organism>
<accession>A0ACB7C8F2</accession>
<name>A0ACB7C8F2_9ASCO</name>
<comment type="caution">
    <text evidence="1">The sequence shown here is derived from an EMBL/GenBank/DDBJ whole genome shotgun (WGS) entry which is preliminary data.</text>
</comment>
<evidence type="ECO:0000313" key="1">
    <source>
        <dbReference type="EMBL" id="KAG4303947.1"/>
    </source>
</evidence>
<proteinExistence type="predicted"/>
<dbReference type="EMBL" id="JABTEG010000013">
    <property type="protein sequence ID" value="KAG4303947.1"/>
    <property type="molecule type" value="Genomic_DNA"/>
</dbReference>
<gene>
    <name evidence="1" type="ORF">PORY_002600</name>
</gene>
<dbReference type="Proteomes" id="UP000768646">
    <property type="component" value="Unassembled WGS sequence"/>
</dbReference>
<evidence type="ECO:0000313" key="2">
    <source>
        <dbReference type="Proteomes" id="UP000768646"/>
    </source>
</evidence>
<protein>
    <submittedName>
        <fullName evidence="1">Uncharacterized protein</fullName>
    </submittedName>
</protein>
<keyword evidence="2" id="KW-1185">Reference proteome</keyword>
<reference evidence="1 2" key="1">
    <citation type="journal article" date="2021" name="Commun. Biol.">
        <title>Genomic insights into the host specific adaptation of the Pneumocystis genus.</title>
        <authorList>
            <person name="Cisse O.H."/>
            <person name="Ma L."/>
            <person name="Dekker J.P."/>
            <person name="Khil P.P."/>
            <person name="Youn J.-H."/>
            <person name="Brenchley J.M."/>
            <person name="Blair R."/>
            <person name="Pahar B."/>
            <person name="Chabe M."/>
            <person name="Van Rompay K.K.A."/>
            <person name="Keesler R."/>
            <person name="Sukura A."/>
            <person name="Hirsch V."/>
            <person name="Kutty G."/>
            <person name="Liu Y."/>
            <person name="Peng L."/>
            <person name="Chen J."/>
            <person name="Song J."/>
            <person name="Weissenbacher-Lang C."/>
            <person name="Xu J."/>
            <person name="Upham N.S."/>
            <person name="Stajich J.E."/>
            <person name="Cuomo C.A."/>
            <person name="Cushion M.T."/>
            <person name="Kovacs J.A."/>
        </authorList>
    </citation>
    <scope>NUCLEOTIDE SEQUENCE [LARGE SCALE GENOMIC DNA]</scope>
    <source>
        <strain evidence="1 2">RABM</strain>
    </source>
</reference>